<keyword evidence="1" id="KW-0472">Membrane</keyword>
<reference evidence="2" key="2">
    <citation type="journal article" date="2015" name="Data Brief">
        <title>Shoot transcriptome of the giant reed, Arundo donax.</title>
        <authorList>
            <person name="Barrero R.A."/>
            <person name="Guerrero F.D."/>
            <person name="Moolhuijzen P."/>
            <person name="Goolsby J.A."/>
            <person name="Tidwell J."/>
            <person name="Bellgard S.E."/>
            <person name="Bellgard M.I."/>
        </authorList>
    </citation>
    <scope>NUCLEOTIDE SEQUENCE</scope>
    <source>
        <tissue evidence="2">Shoot tissue taken approximately 20 cm above the soil surface</tissue>
    </source>
</reference>
<evidence type="ECO:0000313" key="2">
    <source>
        <dbReference type="EMBL" id="JAE38452.1"/>
    </source>
</evidence>
<name>A0A0A9HNY6_ARUDO</name>
<reference evidence="2" key="1">
    <citation type="submission" date="2014-09" db="EMBL/GenBank/DDBJ databases">
        <authorList>
            <person name="Magalhaes I.L.F."/>
            <person name="Oliveira U."/>
            <person name="Santos F.R."/>
            <person name="Vidigal T.H.D.A."/>
            <person name="Brescovit A.D."/>
            <person name="Santos A.J."/>
        </authorList>
    </citation>
    <scope>NUCLEOTIDE SEQUENCE</scope>
    <source>
        <tissue evidence="2">Shoot tissue taken approximately 20 cm above the soil surface</tissue>
    </source>
</reference>
<evidence type="ECO:0000256" key="1">
    <source>
        <dbReference type="SAM" id="Phobius"/>
    </source>
</evidence>
<organism evidence="2">
    <name type="scientific">Arundo donax</name>
    <name type="common">Giant reed</name>
    <name type="synonym">Donax arundinaceus</name>
    <dbReference type="NCBI Taxonomy" id="35708"/>
    <lineage>
        <taxon>Eukaryota</taxon>
        <taxon>Viridiplantae</taxon>
        <taxon>Streptophyta</taxon>
        <taxon>Embryophyta</taxon>
        <taxon>Tracheophyta</taxon>
        <taxon>Spermatophyta</taxon>
        <taxon>Magnoliopsida</taxon>
        <taxon>Liliopsida</taxon>
        <taxon>Poales</taxon>
        <taxon>Poaceae</taxon>
        <taxon>PACMAD clade</taxon>
        <taxon>Arundinoideae</taxon>
        <taxon>Arundineae</taxon>
        <taxon>Arundo</taxon>
    </lineage>
</organism>
<keyword evidence="1" id="KW-1133">Transmembrane helix</keyword>
<dbReference type="EMBL" id="GBRH01159444">
    <property type="protein sequence ID" value="JAE38452.1"/>
    <property type="molecule type" value="Transcribed_RNA"/>
</dbReference>
<sequence length="45" mass="5425">MCSSICRSNGRHKLKDFVNLVEAFYCYVHLSFVSKFWYSRLLNVY</sequence>
<protein>
    <submittedName>
        <fullName evidence="2">Uncharacterized protein</fullName>
    </submittedName>
</protein>
<accession>A0A0A9HNY6</accession>
<keyword evidence="1" id="KW-0812">Transmembrane</keyword>
<proteinExistence type="predicted"/>
<feature type="transmembrane region" description="Helical" evidence="1">
    <location>
        <begin position="17"/>
        <end position="38"/>
    </location>
</feature>
<dbReference type="AlphaFoldDB" id="A0A0A9HNY6"/>